<gene>
    <name evidence="4" type="ORF">W97_01155</name>
</gene>
<dbReference type="RefSeq" id="XP_007777254.1">
    <property type="nucleotide sequence ID" value="XM_007779064.1"/>
</dbReference>
<dbReference type="OrthoDB" id="3546279at2759"/>
<dbReference type="PANTHER" id="PTHR47784">
    <property type="entry name" value="STEROL UPTAKE CONTROL PROTEIN 2"/>
    <property type="match status" value="1"/>
</dbReference>
<dbReference type="GO" id="GO:0008270">
    <property type="term" value="F:zinc ion binding"/>
    <property type="evidence" value="ECO:0007669"/>
    <property type="project" value="InterPro"/>
</dbReference>
<dbReference type="SMART" id="SM00066">
    <property type="entry name" value="GAL4"/>
    <property type="match status" value="1"/>
</dbReference>
<dbReference type="InterPro" id="IPR053157">
    <property type="entry name" value="Sterol_Uptake_Regulator"/>
</dbReference>
<evidence type="ECO:0000259" key="3">
    <source>
        <dbReference type="PROSITE" id="PS50048"/>
    </source>
</evidence>
<feature type="compositionally biased region" description="Polar residues" evidence="2">
    <location>
        <begin position="57"/>
        <end position="80"/>
    </location>
</feature>
<dbReference type="HOGENOM" id="CLU_024934_5_2_1"/>
<reference evidence="5" key="1">
    <citation type="submission" date="2012-06" db="EMBL/GenBank/DDBJ databases">
        <title>The genome sequence of Coniosporium apollinis CBS 100218.</title>
        <authorList>
            <consortium name="The Broad Institute Genome Sequencing Platform"/>
            <person name="Cuomo C."/>
            <person name="Gorbushina A."/>
            <person name="Noack S."/>
            <person name="Walker B."/>
            <person name="Young S.K."/>
            <person name="Zeng Q."/>
            <person name="Gargeya S."/>
            <person name="Fitzgerald M."/>
            <person name="Haas B."/>
            <person name="Abouelleil A."/>
            <person name="Alvarado L."/>
            <person name="Arachchi H.M."/>
            <person name="Berlin A.M."/>
            <person name="Chapman S.B."/>
            <person name="Goldberg J."/>
            <person name="Griggs A."/>
            <person name="Gujja S."/>
            <person name="Hansen M."/>
            <person name="Howarth C."/>
            <person name="Imamovic A."/>
            <person name="Larimer J."/>
            <person name="McCowan C."/>
            <person name="Montmayeur A."/>
            <person name="Murphy C."/>
            <person name="Neiman D."/>
            <person name="Pearson M."/>
            <person name="Priest M."/>
            <person name="Roberts A."/>
            <person name="Saif S."/>
            <person name="Shea T."/>
            <person name="Sisk P."/>
            <person name="Sykes S."/>
            <person name="Wortman J."/>
            <person name="Nusbaum C."/>
            <person name="Birren B."/>
        </authorList>
    </citation>
    <scope>NUCLEOTIDE SEQUENCE [LARGE SCALE GENOMIC DNA]</scope>
    <source>
        <strain evidence="5">CBS 100218</strain>
    </source>
</reference>
<dbReference type="Proteomes" id="UP000016924">
    <property type="component" value="Unassembled WGS sequence"/>
</dbReference>
<proteinExistence type="predicted"/>
<dbReference type="EMBL" id="JH767557">
    <property type="protein sequence ID" value="EON61937.1"/>
    <property type="molecule type" value="Genomic_DNA"/>
</dbReference>
<dbReference type="PANTHER" id="PTHR47784:SF5">
    <property type="entry name" value="STEROL UPTAKE CONTROL PROTEIN 2"/>
    <property type="match status" value="1"/>
</dbReference>
<evidence type="ECO:0000313" key="5">
    <source>
        <dbReference type="Proteomes" id="UP000016924"/>
    </source>
</evidence>
<dbReference type="PROSITE" id="PS50048">
    <property type="entry name" value="ZN2_CY6_FUNGAL_2"/>
    <property type="match status" value="1"/>
</dbReference>
<dbReference type="Gene3D" id="4.10.240.10">
    <property type="entry name" value="Zn(2)-C6 fungal-type DNA-binding domain"/>
    <property type="match status" value="1"/>
</dbReference>
<dbReference type="InterPro" id="IPR021858">
    <property type="entry name" value="Fun_TF"/>
</dbReference>
<dbReference type="GO" id="GO:0001228">
    <property type="term" value="F:DNA-binding transcription activator activity, RNA polymerase II-specific"/>
    <property type="evidence" value="ECO:0007669"/>
    <property type="project" value="TreeGrafter"/>
</dbReference>
<protein>
    <recommendedName>
        <fullName evidence="3">Zn(2)-C6 fungal-type domain-containing protein</fullName>
    </recommendedName>
</protein>
<sequence>MPRLGHRKSRNGCTQCKRRRVKCDEQQPCTNCAKHGVQCSLSLLSDQSLPSPSNSQISGANSQRSRANSQTSRASSTAIRTPSVGFMGDAVNSPVPDAVQQAINSPGSGSTVPTLVVSAPQDPNPLDVLSYFMIETDSAPYTDWIESLELMHHYSTSTYLSLSNQKELQHILQIDIPREAFAQKFLMHGILALSALHLAHKQPDRPALTTISTHHQNLAISGFRTALTHIAGHNANAVFALSSLLTLIAFANLAKFSPMHRPDCIDSFAEIFMLLRGVREIVISARDWVIRGPLAPLLMAARLDESQSHMHPNLQDRFDKLSTRLADERLDPETRSSCASAMADLKQLFPRVLAQTGRSETSVLMTWPVQVPTGFIALIRQRHPAALVVLGHYCVLFHLFREDWFIDRCGARIVGAITDALDDEWRECMRWPAECVALEVDSGILNAFIGTW</sequence>
<dbReference type="CDD" id="cd00067">
    <property type="entry name" value="GAL4"/>
    <property type="match status" value="1"/>
</dbReference>
<dbReference type="GeneID" id="19898466"/>
<dbReference type="eggNOG" id="ENOG502SP5N">
    <property type="taxonomic scope" value="Eukaryota"/>
</dbReference>
<dbReference type="Pfam" id="PF00172">
    <property type="entry name" value="Zn_clus"/>
    <property type="match status" value="1"/>
</dbReference>
<evidence type="ECO:0000256" key="1">
    <source>
        <dbReference type="ARBA" id="ARBA00023242"/>
    </source>
</evidence>
<feature type="region of interest" description="Disordered" evidence="2">
    <location>
        <begin position="48"/>
        <end position="80"/>
    </location>
</feature>
<dbReference type="InterPro" id="IPR036864">
    <property type="entry name" value="Zn2-C6_fun-type_DNA-bd_sf"/>
</dbReference>
<dbReference type="SUPFAM" id="SSF57701">
    <property type="entry name" value="Zn2/Cys6 DNA-binding domain"/>
    <property type="match status" value="1"/>
</dbReference>
<organism evidence="4 5">
    <name type="scientific">Coniosporium apollinis (strain CBS 100218)</name>
    <name type="common">Rock-inhabiting black yeast</name>
    <dbReference type="NCBI Taxonomy" id="1168221"/>
    <lineage>
        <taxon>Eukaryota</taxon>
        <taxon>Fungi</taxon>
        <taxon>Dikarya</taxon>
        <taxon>Ascomycota</taxon>
        <taxon>Pezizomycotina</taxon>
        <taxon>Dothideomycetes</taxon>
        <taxon>Dothideomycetes incertae sedis</taxon>
        <taxon>Coniosporium</taxon>
    </lineage>
</organism>
<accession>R7YJ31</accession>
<dbReference type="PROSITE" id="PS00463">
    <property type="entry name" value="ZN2_CY6_FUNGAL_1"/>
    <property type="match status" value="1"/>
</dbReference>
<name>R7YJ31_CONA1</name>
<dbReference type="Pfam" id="PF11951">
    <property type="entry name" value="Fungal_trans_2"/>
    <property type="match status" value="1"/>
</dbReference>
<dbReference type="AlphaFoldDB" id="R7YJ31"/>
<feature type="domain" description="Zn(2)-C6 fungal-type" evidence="3">
    <location>
        <begin position="12"/>
        <end position="41"/>
    </location>
</feature>
<keyword evidence="5" id="KW-1185">Reference proteome</keyword>
<dbReference type="STRING" id="1168221.R7YJ31"/>
<evidence type="ECO:0000256" key="2">
    <source>
        <dbReference type="SAM" id="MobiDB-lite"/>
    </source>
</evidence>
<dbReference type="InterPro" id="IPR001138">
    <property type="entry name" value="Zn2Cys6_DnaBD"/>
</dbReference>
<keyword evidence="1" id="KW-0539">Nucleus</keyword>
<evidence type="ECO:0000313" key="4">
    <source>
        <dbReference type="EMBL" id="EON61937.1"/>
    </source>
</evidence>